<comment type="caution">
    <text evidence="1">The sequence shown here is derived from an EMBL/GenBank/DDBJ whole genome shotgun (WGS) entry which is preliminary data.</text>
</comment>
<reference evidence="1" key="1">
    <citation type="submission" date="2018-07" db="EMBL/GenBank/DDBJ databases">
        <authorList>
            <consortium name="Veterinary Laboratory Investigation and Response Network"/>
        </authorList>
    </citation>
    <scope>NUCLEOTIDE SEQUENCE</scope>
    <source>
        <strain evidence="1">V-CLASP-D-17</strain>
    </source>
</reference>
<name>A0A602S9E2_SALNE</name>
<gene>
    <name evidence="1" type="ORF">BEU60_23495</name>
</gene>
<protein>
    <submittedName>
        <fullName evidence="1">Uncharacterized protein</fullName>
    </submittedName>
</protein>
<proteinExistence type="predicted"/>
<organism evidence="1">
    <name type="scientific">Salmonella newport</name>
    <dbReference type="NCBI Taxonomy" id="108619"/>
    <lineage>
        <taxon>Bacteria</taxon>
        <taxon>Pseudomonadati</taxon>
        <taxon>Pseudomonadota</taxon>
        <taxon>Gammaproteobacteria</taxon>
        <taxon>Enterobacterales</taxon>
        <taxon>Enterobacteriaceae</taxon>
        <taxon>Salmonella</taxon>
    </lineage>
</organism>
<evidence type="ECO:0000313" key="1">
    <source>
        <dbReference type="EMBL" id="ECT7794626.1"/>
    </source>
</evidence>
<dbReference type="AlphaFoldDB" id="A0A602S9E2"/>
<dbReference type="EMBL" id="AAKNVX010000032">
    <property type="protein sequence ID" value="ECT7794626.1"/>
    <property type="molecule type" value="Genomic_DNA"/>
</dbReference>
<sequence length="116" mass="13446">MGFWDVIMGVGKSASNAAAERIKKNHLDAWEKIKISPVERINDFYKQNNTSNCNRPSFRGLAISALYLRGGEYERLWREDQNAVDWLKSFRVKISLDTSDSAEELRRVIDHLVERC</sequence>
<accession>A0A602S9E2</accession>